<dbReference type="GO" id="GO:0003723">
    <property type="term" value="F:RNA binding"/>
    <property type="evidence" value="ECO:0007669"/>
    <property type="project" value="UniProtKB-UniRule"/>
</dbReference>
<proteinExistence type="inferred from homology"/>
<keyword evidence="2 3" id="KW-0346">Stress response</keyword>
<name>A0A1M5VPB7_9CLOT</name>
<evidence type="ECO:0000256" key="2">
    <source>
        <dbReference type="ARBA" id="ARBA00023016"/>
    </source>
</evidence>
<dbReference type="SUPFAM" id="SSF50182">
    <property type="entry name" value="Sm-like ribonucleoproteins"/>
    <property type="match status" value="1"/>
</dbReference>
<dbReference type="Proteomes" id="UP000184447">
    <property type="component" value="Unassembled WGS sequence"/>
</dbReference>
<organism evidence="5 6">
    <name type="scientific">Clostridium grantii DSM 8605</name>
    <dbReference type="NCBI Taxonomy" id="1121316"/>
    <lineage>
        <taxon>Bacteria</taxon>
        <taxon>Bacillati</taxon>
        <taxon>Bacillota</taxon>
        <taxon>Clostridia</taxon>
        <taxon>Eubacteriales</taxon>
        <taxon>Clostridiaceae</taxon>
        <taxon>Clostridium</taxon>
    </lineage>
</organism>
<evidence type="ECO:0000313" key="6">
    <source>
        <dbReference type="Proteomes" id="UP000184447"/>
    </source>
</evidence>
<dbReference type="OrthoDB" id="9799751at2"/>
<dbReference type="Gene3D" id="2.30.30.100">
    <property type="match status" value="1"/>
</dbReference>
<dbReference type="RefSeq" id="WP_073338671.1">
    <property type="nucleotide sequence ID" value="NZ_FQXM01000012.1"/>
</dbReference>
<comment type="similarity">
    <text evidence="3">Belongs to the Hfq family.</text>
</comment>
<dbReference type="PANTHER" id="PTHR34772:SF1">
    <property type="entry name" value="RNA-BINDING PROTEIN HFQ"/>
    <property type="match status" value="1"/>
</dbReference>
<dbReference type="PANTHER" id="PTHR34772">
    <property type="entry name" value="RNA-BINDING PROTEIN HFQ"/>
    <property type="match status" value="1"/>
</dbReference>
<dbReference type="GO" id="GO:0043487">
    <property type="term" value="P:regulation of RNA stability"/>
    <property type="evidence" value="ECO:0007669"/>
    <property type="project" value="TreeGrafter"/>
</dbReference>
<comment type="function">
    <text evidence="3">RNA chaperone that binds small regulatory RNA (sRNAs) and mRNAs to facilitate mRNA translational regulation in response to envelope stress, environmental stress and changes in metabolite concentrations. Also binds with high specificity to tRNAs.</text>
</comment>
<dbReference type="GO" id="GO:0045974">
    <property type="term" value="P:regulation of translation, ncRNA-mediated"/>
    <property type="evidence" value="ECO:0007669"/>
    <property type="project" value="TreeGrafter"/>
</dbReference>
<gene>
    <name evidence="3" type="primary">hfq</name>
    <name evidence="5" type="ORF">SAMN02745207_02411</name>
</gene>
<dbReference type="GO" id="GO:0005829">
    <property type="term" value="C:cytosol"/>
    <property type="evidence" value="ECO:0007669"/>
    <property type="project" value="TreeGrafter"/>
</dbReference>
<evidence type="ECO:0000313" key="5">
    <source>
        <dbReference type="EMBL" id="SHH77075.1"/>
    </source>
</evidence>
<dbReference type="CDD" id="cd01716">
    <property type="entry name" value="Hfq"/>
    <property type="match status" value="1"/>
</dbReference>
<reference evidence="5 6" key="1">
    <citation type="submission" date="2016-11" db="EMBL/GenBank/DDBJ databases">
        <authorList>
            <person name="Jaros S."/>
            <person name="Januszkiewicz K."/>
            <person name="Wedrychowicz H."/>
        </authorList>
    </citation>
    <scope>NUCLEOTIDE SEQUENCE [LARGE SCALE GENOMIC DNA]</scope>
    <source>
        <strain evidence="5 6">DSM 8605</strain>
    </source>
</reference>
<keyword evidence="1 3" id="KW-0694">RNA-binding</keyword>
<accession>A0A1M5VPB7</accession>
<sequence>MNTTNAKQTTNLQDMFLNNARKSNIGVTVILTNGFQLKGFVKGFDNFIIMLVSDEKEMMIYKHAVSTIVPLTPILYAK</sequence>
<feature type="domain" description="Sm" evidence="4">
    <location>
        <begin position="14"/>
        <end position="74"/>
    </location>
</feature>
<comment type="subunit">
    <text evidence="3">Homohexamer.</text>
</comment>
<dbReference type="AlphaFoldDB" id="A0A1M5VPB7"/>
<evidence type="ECO:0000256" key="1">
    <source>
        <dbReference type="ARBA" id="ARBA00022884"/>
    </source>
</evidence>
<dbReference type="InterPro" id="IPR005001">
    <property type="entry name" value="Hfq"/>
</dbReference>
<dbReference type="PROSITE" id="PS52002">
    <property type="entry name" value="SM"/>
    <property type="match status" value="1"/>
</dbReference>
<dbReference type="HAMAP" id="MF_00436">
    <property type="entry name" value="Hfq"/>
    <property type="match status" value="1"/>
</dbReference>
<dbReference type="EMBL" id="FQXM01000012">
    <property type="protein sequence ID" value="SHH77075.1"/>
    <property type="molecule type" value="Genomic_DNA"/>
</dbReference>
<protein>
    <recommendedName>
        <fullName evidence="3">RNA-binding protein Hfq</fullName>
    </recommendedName>
</protein>
<dbReference type="STRING" id="1121316.SAMN02745207_02411"/>
<evidence type="ECO:0000256" key="3">
    <source>
        <dbReference type="HAMAP-Rule" id="MF_00436"/>
    </source>
</evidence>
<dbReference type="GO" id="GO:0006355">
    <property type="term" value="P:regulation of DNA-templated transcription"/>
    <property type="evidence" value="ECO:0007669"/>
    <property type="project" value="InterPro"/>
</dbReference>
<evidence type="ECO:0000259" key="4">
    <source>
        <dbReference type="PROSITE" id="PS52002"/>
    </source>
</evidence>
<keyword evidence="6" id="KW-1185">Reference proteome</keyword>
<dbReference type="InterPro" id="IPR047575">
    <property type="entry name" value="Sm"/>
</dbReference>
<dbReference type="InterPro" id="IPR010920">
    <property type="entry name" value="LSM_dom_sf"/>
</dbReference>
<dbReference type="NCBIfam" id="TIGR02383">
    <property type="entry name" value="Hfq"/>
    <property type="match status" value="1"/>
</dbReference>
<dbReference type="Pfam" id="PF17209">
    <property type="entry name" value="Hfq"/>
    <property type="match status" value="1"/>
</dbReference>